<dbReference type="InParanoid" id="A0A1S0TEF8"/>
<organism evidence="1">
    <name type="scientific">Loa loa</name>
    <name type="common">Eye worm</name>
    <name type="synonym">Filaria loa</name>
    <dbReference type="NCBI Taxonomy" id="7209"/>
    <lineage>
        <taxon>Eukaryota</taxon>
        <taxon>Metazoa</taxon>
        <taxon>Ecdysozoa</taxon>
        <taxon>Nematoda</taxon>
        <taxon>Chromadorea</taxon>
        <taxon>Rhabditida</taxon>
        <taxon>Spirurina</taxon>
        <taxon>Spiruromorpha</taxon>
        <taxon>Filarioidea</taxon>
        <taxon>Onchocercidae</taxon>
        <taxon>Loa</taxon>
    </lineage>
</organism>
<dbReference type="GeneID" id="9953481"/>
<dbReference type="KEGG" id="loa:LOAG_15986"/>
<name>A0A1S0TEF8_LOALO</name>
<dbReference type="CTD" id="9953481"/>
<protein>
    <submittedName>
        <fullName evidence="1">Uncharacterized protein</fullName>
    </submittedName>
</protein>
<reference evidence="1" key="1">
    <citation type="submission" date="2012-04" db="EMBL/GenBank/DDBJ databases">
        <title>The Genome Sequence of Loa loa.</title>
        <authorList>
            <consortium name="The Broad Institute Genome Sequencing Platform"/>
            <consortium name="Broad Institute Genome Sequencing Center for Infectious Disease"/>
            <person name="Nutman T.B."/>
            <person name="Fink D.L."/>
            <person name="Russ C."/>
            <person name="Young S."/>
            <person name="Zeng Q."/>
            <person name="Gargeya S."/>
            <person name="Alvarado L."/>
            <person name="Berlin A."/>
            <person name="Chapman S.B."/>
            <person name="Chen Z."/>
            <person name="Freedman E."/>
            <person name="Gellesch M."/>
            <person name="Goldberg J."/>
            <person name="Griggs A."/>
            <person name="Gujja S."/>
            <person name="Heilman E.R."/>
            <person name="Heiman D."/>
            <person name="Howarth C."/>
            <person name="Mehta T."/>
            <person name="Neiman D."/>
            <person name="Pearson M."/>
            <person name="Roberts A."/>
            <person name="Saif S."/>
            <person name="Shea T."/>
            <person name="Shenoy N."/>
            <person name="Sisk P."/>
            <person name="Stolte C."/>
            <person name="Sykes S."/>
            <person name="White J."/>
            <person name="Yandava C."/>
            <person name="Haas B."/>
            <person name="Henn M.R."/>
            <person name="Nusbaum C."/>
            <person name="Birren B."/>
        </authorList>
    </citation>
    <scope>NUCLEOTIDE SEQUENCE [LARGE SCALE GENOMIC DNA]</scope>
</reference>
<dbReference type="AlphaFoldDB" id="A0A1S0TEF8"/>
<dbReference type="EMBL" id="JH715536">
    <property type="protein sequence ID" value="EFO12547.1"/>
    <property type="molecule type" value="Genomic_DNA"/>
</dbReference>
<evidence type="ECO:0000313" key="1">
    <source>
        <dbReference type="EMBL" id="EFO12547.1"/>
    </source>
</evidence>
<dbReference type="RefSeq" id="XP_003151522.1">
    <property type="nucleotide sequence ID" value="XM_003151474.1"/>
</dbReference>
<gene>
    <name evidence="1" type="ORF">LOAG_15986</name>
</gene>
<accession>A0A1S0TEF8</accession>
<feature type="non-terminal residue" evidence="1">
    <location>
        <position position="51"/>
    </location>
</feature>
<sequence length="51" mass="5874">MKRDNKISIKWTSIKPATAAALIYIQKSDLFWYRTAKDEHIRAIIHMGAGN</sequence>
<proteinExistence type="predicted"/>